<keyword evidence="3" id="KW-0611">Plant defense</keyword>
<protein>
    <submittedName>
        <fullName evidence="8">Disease resistance protein</fullName>
    </submittedName>
</protein>
<dbReference type="Pfam" id="PF00931">
    <property type="entry name" value="NB-ARC"/>
    <property type="match status" value="1"/>
</dbReference>
<dbReference type="Pfam" id="PF18052">
    <property type="entry name" value="Rx_N"/>
    <property type="match status" value="1"/>
</dbReference>
<dbReference type="OrthoDB" id="1163443at2759"/>
<dbReference type="InterPro" id="IPR058922">
    <property type="entry name" value="WHD_DRP"/>
</dbReference>
<dbReference type="InterPro" id="IPR044974">
    <property type="entry name" value="Disease_R_plants"/>
</dbReference>
<dbReference type="Gene3D" id="1.10.8.430">
    <property type="entry name" value="Helical domain of apoptotic protease-activating factors"/>
    <property type="match status" value="1"/>
</dbReference>
<evidence type="ECO:0000313" key="9">
    <source>
        <dbReference type="Proteomes" id="UP000283530"/>
    </source>
</evidence>
<dbReference type="FunFam" id="1.10.10.10:FF:000322">
    <property type="entry name" value="Probable disease resistance protein At1g63360"/>
    <property type="match status" value="1"/>
</dbReference>
<dbReference type="EMBL" id="QPKB01000005">
    <property type="protein sequence ID" value="RWR84252.1"/>
    <property type="molecule type" value="Genomic_DNA"/>
</dbReference>
<evidence type="ECO:0000259" key="4">
    <source>
        <dbReference type="Pfam" id="PF00931"/>
    </source>
</evidence>
<dbReference type="STRING" id="337451.A0A3S3QGX5"/>
<dbReference type="FunFam" id="3.40.50.300:FF:001091">
    <property type="entry name" value="Probable disease resistance protein At1g61300"/>
    <property type="match status" value="1"/>
</dbReference>
<evidence type="ECO:0000259" key="5">
    <source>
        <dbReference type="Pfam" id="PF18052"/>
    </source>
</evidence>
<feature type="domain" description="Disease resistance R13L4/SHOC-2-like LRR" evidence="7">
    <location>
        <begin position="541"/>
        <end position="841"/>
    </location>
</feature>
<dbReference type="FunFam" id="1.10.8.430:FF:000003">
    <property type="entry name" value="Probable disease resistance protein At5g66910"/>
    <property type="match status" value="1"/>
</dbReference>
<dbReference type="InterPro" id="IPR032675">
    <property type="entry name" value="LRR_dom_sf"/>
</dbReference>
<dbReference type="SUPFAM" id="SSF52058">
    <property type="entry name" value="L domain-like"/>
    <property type="match status" value="1"/>
</dbReference>
<dbReference type="PRINTS" id="PR00364">
    <property type="entry name" value="DISEASERSIST"/>
</dbReference>
<evidence type="ECO:0000256" key="2">
    <source>
        <dbReference type="ARBA" id="ARBA00022741"/>
    </source>
</evidence>
<dbReference type="Gene3D" id="3.40.50.300">
    <property type="entry name" value="P-loop containing nucleotide triphosphate hydrolases"/>
    <property type="match status" value="1"/>
</dbReference>
<dbReference type="SUPFAM" id="SSF52540">
    <property type="entry name" value="P-loop containing nucleoside triphosphate hydrolases"/>
    <property type="match status" value="1"/>
</dbReference>
<dbReference type="CDD" id="cd14798">
    <property type="entry name" value="RX-CC_like"/>
    <property type="match status" value="1"/>
</dbReference>
<dbReference type="PANTHER" id="PTHR23155:SF1238">
    <property type="entry name" value="TOMV SUSCEPTIBLE PROTEIN TM-2"/>
    <property type="match status" value="1"/>
</dbReference>
<evidence type="ECO:0000256" key="1">
    <source>
        <dbReference type="ARBA" id="ARBA00022737"/>
    </source>
</evidence>
<dbReference type="Gene3D" id="3.80.10.10">
    <property type="entry name" value="Ribonuclease Inhibitor"/>
    <property type="match status" value="1"/>
</dbReference>
<accession>A0A3S3QGX5</accession>
<proteinExistence type="predicted"/>
<keyword evidence="2" id="KW-0547">Nucleotide-binding</keyword>
<organism evidence="8 9">
    <name type="scientific">Cinnamomum micranthum f. kanehirae</name>
    <dbReference type="NCBI Taxonomy" id="337451"/>
    <lineage>
        <taxon>Eukaryota</taxon>
        <taxon>Viridiplantae</taxon>
        <taxon>Streptophyta</taxon>
        <taxon>Embryophyta</taxon>
        <taxon>Tracheophyta</taxon>
        <taxon>Spermatophyta</taxon>
        <taxon>Magnoliopsida</taxon>
        <taxon>Magnoliidae</taxon>
        <taxon>Laurales</taxon>
        <taxon>Lauraceae</taxon>
        <taxon>Cinnamomum</taxon>
    </lineage>
</organism>
<evidence type="ECO:0000313" key="8">
    <source>
        <dbReference type="EMBL" id="RWR84252.1"/>
    </source>
</evidence>
<evidence type="ECO:0000256" key="3">
    <source>
        <dbReference type="ARBA" id="ARBA00022821"/>
    </source>
</evidence>
<keyword evidence="9" id="KW-1185">Reference proteome</keyword>
<dbReference type="Proteomes" id="UP000283530">
    <property type="component" value="Unassembled WGS sequence"/>
</dbReference>
<dbReference type="Gene3D" id="1.10.10.10">
    <property type="entry name" value="Winged helix-like DNA-binding domain superfamily/Winged helix DNA-binding domain"/>
    <property type="match status" value="1"/>
</dbReference>
<dbReference type="Gene3D" id="1.20.5.4130">
    <property type="match status" value="1"/>
</dbReference>
<evidence type="ECO:0000259" key="7">
    <source>
        <dbReference type="Pfam" id="PF23598"/>
    </source>
</evidence>
<feature type="domain" description="NB-ARC" evidence="4">
    <location>
        <begin position="166"/>
        <end position="336"/>
    </location>
</feature>
<dbReference type="InterPro" id="IPR041118">
    <property type="entry name" value="Rx_N"/>
</dbReference>
<dbReference type="PANTHER" id="PTHR23155">
    <property type="entry name" value="DISEASE RESISTANCE PROTEIN RP"/>
    <property type="match status" value="1"/>
</dbReference>
<dbReference type="InterPro" id="IPR038005">
    <property type="entry name" value="RX-like_CC"/>
</dbReference>
<dbReference type="GO" id="GO:0098542">
    <property type="term" value="P:defense response to other organism"/>
    <property type="evidence" value="ECO:0007669"/>
    <property type="project" value="TreeGrafter"/>
</dbReference>
<evidence type="ECO:0000259" key="6">
    <source>
        <dbReference type="Pfam" id="PF23559"/>
    </source>
</evidence>
<dbReference type="GO" id="GO:0043531">
    <property type="term" value="F:ADP binding"/>
    <property type="evidence" value="ECO:0007669"/>
    <property type="project" value="InterPro"/>
</dbReference>
<name>A0A3S3QGX5_9MAGN</name>
<dbReference type="InterPro" id="IPR002182">
    <property type="entry name" value="NB-ARC"/>
</dbReference>
<comment type="caution">
    <text evidence="8">The sequence shown here is derived from an EMBL/GenBank/DDBJ whole genome shotgun (WGS) entry which is preliminary data.</text>
</comment>
<keyword evidence="1" id="KW-0677">Repeat</keyword>
<dbReference type="InterPro" id="IPR027417">
    <property type="entry name" value="P-loop_NTPase"/>
</dbReference>
<dbReference type="AlphaFoldDB" id="A0A3S3QGX5"/>
<dbReference type="InterPro" id="IPR055414">
    <property type="entry name" value="LRR_R13L4/SHOC2-like"/>
</dbReference>
<dbReference type="InterPro" id="IPR036388">
    <property type="entry name" value="WH-like_DNA-bd_sf"/>
</dbReference>
<dbReference type="InterPro" id="IPR042197">
    <property type="entry name" value="Apaf_helical"/>
</dbReference>
<feature type="domain" description="Disease resistance N-terminal" evidence="5">
    <location>
        <begin position="6"/>
        <end position="99"/>
    </location>
</feature>
<dbReference type="Pfam" id="PF23598">
    <property type="entry name" value="LRR_14"/>
    <property type="match status" value="1"/>
</dbReference>
<gene>
    <name evidence="8" type="ORF">CKAN_01304700</name>
</gene>
<sequence length="875" mass="100905">MSSEAVVPYIVGKLGDLLIQEAQLLFGVREGIEGIKNELEWMQRFLKDADSKQNTNALVKKWVSDIRDVSYEIEDVIETFIYSQRRRHGLVGRVVRYISEPKTRHKVGKQIEQIKQKISDISRRRDDYGIRDINEGRQEASSSRQSLEQGRRFFALLEEPEVVGQQEEIRTLKKQLINGEQRRCVISIFGMGGSGKTTLAREVYRNVKNDFDCHAFVCISQQYEMKDVLIRVITCVMSKSRAEIENLPEDELGTMLRDHLKGKKYLVVIDDIWSKEAWNMLGVVLPNGKDQSRVMLTTRIKDVAVHADPVSRLHEMRLLNDNEGWELFMKKVFPGENPSAACPSELEETGRKIFKKCGGLPLAILVIGGLLARKDKSFHAWHNVLHSVSRHLTESDERCMEILAWSYFDLPHYLKPCFLYFGLFLEDYEIGSGRLIRLWIAEGFIEQRHNEIMEDVAEGYLEELVGRSMIQASSKKSNGSLGKCRMHDLLRELSISVARENNFFTIHNDNGLDSSPAKVRRLALHRCSNGYETISRSSATLRSLICFRESRSQLYKLPDTGCKLLRVFDSAHPEERRTGYSVATIFVGDPLPKEVGKFVHLRYLAYYYGSIEDIPSNNLFKLRTLRLSHRALILPYAIWECEQLRYLHAVGATSEHAQLNNLRNLQTLCLNAGNWIEDGLGKLTNLRKLGINGYKSSYHKALPDSVDKLRELRSLKIDVFCYRTMFVQDSVLQFMTFKHHLHLYKMSLSIRMEQLPELPPNIAQLSLTHSQLEQDAISTLEKLSCLKILRLNSDSYKSKKMICSLGGFPRLELLVLNELNLEEWIVEEGALMNLKSVELHLMSCLRKEILPERVRGRLMEINDSFEQKWNWVKTR</sequence>
<feature type="domain" description="Disease resistance protein winged helix" evidence="6">
    <location>
        <begin position="423"/>
        <end position="493"/>
    </location>
</feature>
<reference evidence="8 9" key="1">
    <citation type="journal article" date="2019" name="Nat. Plants">
        <title>Stout camphor tree genome fills gaps in understanding of flowering plant genome evolution.</title>
        <authorList>
            <person name="Chaw S.M."/>
            <person name="Liu Y.C."/>
            <person name="Wu Y.W."/>
            <person name="Wang H.Y."/>
            <person name="Lin C.I."/>
            <person name="Wu C.S."/>
            <person name="Ke H.M."/>
            <person name="Chang L.Y."/>
            <person name="Hsu C.Y."/>
            <person name="Yang H.T."/>
            <person name="Sudianto E."/>
            <person name="Hsu M.H."/>
            <person name="Wu K.P."/>
            <person name="Wang L.N."/>
            <person name="Leebens-Mack J.H."/>
            <person name="Tsai I.J."/>
        </authorList>
    </citation>
    <scope>NUCLEOTIDE SEQUENCE [LARGE SCALE GENOMIC DNA]</scope>
    <source>
        <strain evidence="9">cv. Chaw 1501</strain>
        <tissue evidence="8">Young leaves</tissue>
    </source>
</reference>
<dbReference type="Pfam" id="PF23559">
    <property type="entry name" value="WHD_DRP"/>
    <property type="match status" value="1"/>
</dbReference>